<dbReference type="InterPro" id="IPR044663">
    <property type="entry name" value="CAD1/NSL1-like"/>
</dbReference>
<keyword evidence="4" id="KW-1185">Reference proteome</keyword>
<dbReference type="GO" id="GO:0005886">
    <property type="term" value="C:plasma membrane"/>
    <property type="evidence" value="ECO:0007669"/>
    <property type="project" value="TreeGrafter"/>
</dbReference>
<dbReference type="AlphaFoldDB" id="A0AAD5CN88"/>
<evidence type="ECO:0000313" key="4">
    <source>
        <dbReference type="Proteomes" id="UP001206925"/>
    </source>
</evidence>
<dbReference type="GO" id="GO:0009626">
    <property type="term" value="P:plant-type hypersensitive response"/>
    <property type="evidence" value="ECO:0007669"/>
    <property type="project" value="TreeGrafter"/>
</dbReference>
<feature type="domain" description="MACPF" evidence="2">
    <location>
        <begin position="94"/>
        <end position="245"/>
    </location>
</feature>
<evidence type="ECO:0000313" key="3">
    <source>
        <dbReference type="EMBL" id="KAI7745096.1"/>
    </source>
</evidence>
<gene>
    <name evidence="3" type="ORF">M8C21_017796</name>
</gene>
<dbReference type="InterPro" id="IPR020864">
    <property type="entry name" value="MACPF"/>
</dbReference>
<dbReference type="PANTHER" id="PTHR33199:SF15">
    <property type="entry name" value="MACPF DOMAIN-CONTAINING PROTEIN CAD1-LIKE"/>
    <property type="match status" value="1"/>
</dbReference>
<dbReference type="SMART" id="SM00457">
    <property type="entry name" value="MACPF"/>
    <property type="match status" value="1"/>
</dbReference>
<dbReference type="PANTHER" id="PTHR33199">
    <property type="entry name" value="MACPF DOMAIN-CONTAINING PROTEIN CAD1"/>
    <property type="match status" value="1"/>
</dbReference>
<reference evidence="3" key="1">
    <citation type="submission" date="2022-06" db="EMBL/GenBank/DDBJ databases">
        <title>Uncovering the hologenomic basis of an extraordinary plant invasion.</title>
        <authorList>
            <person name="Bieker V.C."/>
            <person name="Martin M.D."/>
            <person name="Gilbert T."/>
            <person name="Hodgins K."/>
            <person name="Battlay P."/>
            <person name="Petersen B."/>
            <person name="Wilson J."/>
        </authorList>
    </citation>
    <scope>NUCLEOTIDE SEQUENCE</scope>
    <source>
        <strain evidence="3">AA19_3_7</strain>
        <tissue evidence="3">Leaf</tissue>
    </source>
</reference>
<organism evidence="3 4">
    <name type="scientific">Ambrosia artemisiifolia</name>
    <name type="common">Common ragweed</name>
    <dbReference type="NCBI Taxonomy" id="4212"/>
    <lineage>
        <taxon>Eukaryota</taxon>
        <taxon>Viridiplantae</taxon>
        <taxon>Streptophyta</taxon>
        <taxon>Embryophyta</taxon>
        <taxon>Tracheophyta</taxon>
        <taxon>Spermatophyta</taxon>
        <taxon>Magnoliopsida</taxon>
        <taxon>eudicotyledons</taxon>
        <taxon>Gunneridae</taxon>
        <taxon>Pentapetalae</taxon>
        <taxon>asterids</taxon>
        <taxon>campanulids</taxon>
        <taxon>Asterales</taxon>
        <taxon>Asteraceae</taxon>
        <taxon>Asteroideae</taxon>
        <taxon>Heliantheae alliance</taxon>
        <taxon>Heliantheae</taxon>
        <taxon>Ambrosia</taxon>
    </lineage>
</organism>
<feature type="region of interest" description="Disordered" evidence="1">
    <location>
        <begin position="431"/>
        <end position="461"/>
    </location>
</feature>
<dbReference type="EMBL" id="JAMZMK010007362">
    <property type="protein sequence ID" value="KAI7745096.1"/>
    <property type="molecule type" value="Genomic_DNA"/>
</dbReference>
<dbReference type="Pfam" id="PF01823">
    <property type="entry name" value="MACPF"/>
    <property type="match status" value="2"/>
</dbReference>
<evidence type="ECO:0000259" key="2">
    <source>
        <dbReference type="SMART" id="SM00457"/>
    </source>
</evidence>
<dbReference type="Proteomes" id="UP001206925">
    <property type="component" value="Unassembled WGS sequence"/>
</dbReference>
<proteinExistence type="predicted"/>
<sequence>MLYCKGVAGSKVVEIDEEHTRDLWIYDNLVVPNVSRDVEHYQDPVDRVMSGVCSYNEMVEYFNKRANLSGNVPLGSFNAAFSFTGSKHVDSAATKTLCMDGYFIPLSKFELTKPSLVLHESVKRAVSTTWDPPALASFIENFGTHVITSVTIGGKDGGDPSLFSSQGVYPQPASAPSLGGNAKEDVTVIFRRRGGDDLEQSHIQWGKTVKYSPDVIAMSFVPITSLLEGLSGKEHLTRAIDLYLEYKPQIEELRYFLEFQVARMWAPLQDRPAGHQRKEPVCPSLQFSMMGQKLYVSQDQISVGRKPVTGIRLCLEGSKHNRLAIHIQHLQSLPKILRPYWDTHVAIGAPKWLGPEEQDSRWFEPVKWKNFSHVSTAPIESPEAFIGDSCGVHIVTGAQLGVWDFGSRNVLYMKLLCSRLPGCTVRRSLWDHSPTGNSKRSTDTGNSVGDSSSGSGSNNKLAKFVDTSEMSKGPADPPGHWVVTGGKLGVEKKKIVLRLKYSLLNY</sequence>
<name>A0AAD5CN88_AMBAR</name>
<protein>
    <recommendedName>
        <fullName evidence="2">MACPF domain-containing protein</fullName>
    </recommendedName>
</protein>
<accession>A0AAD5CN88</accession>
<dbReference type="GO" id="GO:2000031">
    <property type="term" value="P:regulation of salicylic acid mediated signaling pathway"/>
    <property type="evidence" value="ECO:0007669"/>
    <property type="project" value="InterPro"/>
</dbReference>
<feature type="compositionally biased region" description="Low complexity" evidence="1">
    <location>
        <begin position="443"/>
        <end position="459"/>
    </location>
</feature>
<evidence type="ECO:0000256" key="1">
    <source>
        <dbReference type="SAM" id="MobiDB-lite"/>
    </source>
</evidence>
<comment type="caution">
    <text evidence="3">The sequence shown here is derived from an EMBL/GenBank/DDBJ whole genome shotgun (WGS) entry which is preliminary data.</text>
</comment>